<dbReference type="CDD" id="cd11378">
    <property type="entry name" value="DUF296"/>
    <property type="match status" value="1"/>
</dbReference>
<dbReference type="PANTHER" id="PTHR34988">
    <property type="entry name" value="PROTEIN, PUTATIVE-RELATED"/>
    <property type="match status" value="1"/>
</dbReference>
<organism evidence="2 3">
    <name type="scientific">Lawsonibacter faecis</name>
    <dbReference type="NCBI Taxonomy" id="2763052"/>
    <lineage>
        <taxon>Bacteria</taxon>
        <taxon>Bacillati</taxon>
        <taxon>Bacillota</taxon>
        <taxon>Clostridia</taxon>
        <taxon>Eubacteriales</taxon>
        <taxon>Oscillospiraceae</taxon>
        <taxon>Lawsonibacter</taxon>
    </lineage>
</organism>
<evidence type="ECO:0000313" key="3">
    <source>
        <dbReference type="Proteomes" id="UP000607645"/>
    </source>
</evidence>
<dbReference type="PROSITE" id="PS51742">
    <property type="entry name" value="PPC"/>
    <property type="match status" value="1"/>
</dbReference>
<protein>
    <submittedName>
        <fullName evidence="2">DNA-binding protein</fullName>
    </submittedName>
</protein>
<dbReference type="EMBL" id="JACOPQ010000005">
    <property type="protein sequence ID" value="MBC5736984.1"/>
    <property type="molecule type" value="Genomic_DNA"/>
</dbReference>
<dbReference type="InterPro" id="IPR005175">
    <property type="entry name" value="PPC_dom"/>
</dbReference>
<accession>A0A8J6MD16</accession>
<comment type="caution">
    <text evidence="2">The sequence shown here is derived from an EMBL/GenBank/DDBJ whole genome shotgun (WGS) entry which is preliminary data.</text>
</comment>
<dbReference type="Gene3D" id="3.30.1330.80">
    <property type="entry name" value="Hypothetical protein, similar to alpha- acetolactate decarboxylase, domain 2"/>
    <property type="match status" value="1"/>
</dbReference>
<evidence type="ECO:0000313" key="2">
    <source>
        <dbReference type="EMBL" id="MBC5736984.1"/>
    </source>
</evidence>
<keyword evidence="3" id="KW-1185">Reference proteome</keyword>
<sequence length="191" mass="20894">MTDLNFIPSSADDAALRGLLCGGFFDRLKRRLSVQKISLPFCVKSHIISPVKKRGTCLVKTHCFRLRRGADLLTSLEDYSKTQHLKAASVVCAVGCVSAAVVRDASGVNIRALCEPLEIVSLMGTLSEARTHLHISFSREDLSTVGGHLREGCIVNTTAEIVLLELDGVRFDAEYDEDTGYDELVILEDTP</sequence>
<reference evidence="2" key="1">
    <citation type="submission" date="2020-08" db="EMBL/GenBank/DDBJ databases">
        <title>Genome public.</title>
        <authorList>
            <person name="Liu C."/>
            <person name="Sun Q."/>
        </authorList>
    </citation>
    <scope>NUCLEOTIDE SEQUENCE</scope>
    <source>
        <strain evidence="2">NSJ-52</strain>
    </source>
</reference>
<dbReference type="SUPFAM" id="SSF117856">
    <property type="entry name" value="AF0104/ALDC/Ptd012-like"/>
    <property type="match status" value="1"/>
</dbReference>
<dbReference type="Proteomes" id="UP000607645">
    <property type="component" value="Unassembled WGS sequence"/>
</dbReference>
<gene>
    <name evidence="2" type="ORF">H8S62_08145</name>
</gene>
<name>A0A8J6MD16_9FIRM</name>
<keyword evidence="2" id="KW-0238">DNA-binding</keyword>
<proteinExistence type="predicted"/>
<dbReference type="GO" id="GO:0003677">
    <property type="term" value="F:DNA binding"/>
    <property type="evidence" value="ECO:0007669"/>
    <property type="project" value="UniProtKB-KW"/>
</dbReference>
<evidence type="ECO:0000259" key="1">
    <source>
        <dbReference type="PROSITE" id="PS51742"/>
    </source>
</evidence>
<dbReference type="PANTHER" id="PTHR34988:SF1">
    <property type="entry name" value="DNA-BINDING PROTEIN"/>
    <property type="match status" value="1"/>
</dbReference>
<dbReference type="AlphaFoldDB" id="A0A8J6MD16"/>
<dbReference type="Pfam" id="PF03479">
    <property type="entry name" value="PCC"/>
    <property type="match status" value="1"/>
</dbReference>
<feature type="domain" description="PPC" evidence="1">
    <location>
        <begin position="55"/>
        <end position="187"/>
    </location>
</feature>